<dbReference type="AlphaFoldDB" id="A0A926EC56"/>
<proteinExistence type="predicted"/>
<accession>A0A926EC56</accession>
<dbReference type="RefSeq" id="WP_262398286.1">
    <property type="nucleotide sequence ID" value="NZ_JACRTC010000008.1"/>
</dbReference>
<keyword evidence="1" id="KW-0732">Signal</keyword>
<comment type="caution">
    <text evidence="2">The sequence shown here is derived from an EMBL/GenBank/DDBJ whole genome shotgun (WGS) entry which is preliminary data.</text>
</comment>
<dbReference type="InterPro" id="IPR025648">
    <property type="entry name" value="DUF4358"/>
</dbReference>
<feature type="signal peptide" evidence="1">
    <location>
        <begin position="1"/>
        <end position="23"/>
    </location>
</feature>
<organism evidence="2 3">
    <name type="scientific">Zongyangia hominis</name>
    <dbReference type="NCBI Taxonomy" id="2763677"/>
    <lineage>
        <taxon>Bacteria</taxon>
        <taxon>Bacillati</taxon>
        <taxon>Bacillota</taxon>
        <taxon>Clostridia</taxon>
        <taxon>Eubacteriales</taxon>
        <taxon>Oscillospiraceae</taxon>
        <taxon>Zongyangia</taxon>
    </lineage>
</organism>
<evidence type="ECO:0000313" key="3">
    <source>
        <dbReference type="Proteomes" id="UP000660861"/>
    </source>
</evidence>
<name>A0A926EC56_9FIRM</name>
<feature type="chain" id="PRO_5037770707" evidence="1">
    <location>
        <begin position="24"/>
        <end position="156"/>
    </location>
</feature>
<dbReference type="Proteomes" id="UP000660861">
    <property type="component" value="Unassembled WGS sequence"/>
</dbReference>
<gene>
    <name evidence="2" type="ORF">H8709_10185</name>
</gene>
<protein>
    <submittedName>
        <fullName evidence="2">DUF4358 domain-containing protein</fullName>
    </submittedName>
</protein>
<evidence type="ECO:0000313" key="2">
    <source>
        <dbReference type="EMBL" id="MBC8571192.1"/>
    </source>
</evidence>
<keyword evidence="3" id="KW-1185">Reference proteome</keyword>
<dbReference type="Pfam" id="PF14270">
    <property type="entry name" value="DUF4358"/>
    <property type="match status" value="1"/>
</dbReference>
<dbReference type="EMBL" id="JACRTC010000008">
    <property type="protein sequence ID" value="MBC8571192.1"/>
    <property type="molecule type" value="Genomic_DNA"/>
</dbReference>
<evidence type="ECO:0000256" key="1">
    <source>
        <dbReference type="SAM" id="SignalP"/>
    </source>
</evidence>
<reference evidence="2" key="1">
    <citation type="submission" date="2020-08" db="EMBL/GenBank/DDBJ databases">
        <title>Genome public.</title>
        <authorList>
            <person name="Liu C."/>
            <person name="Sun Q."/>
        </authorList>
    </citation>
    <scope>NUCLEOTIDE SEQUENCE</scope>
    <source>
        <strain evidence="2">NSJ-54</strain>
    </source>
</reference>
<sequence length="156" mass="16513">MKKWLLGLTALLCCLLLAGCGGGEDTSGQPDLGEVRTNVAALTYEGEALFPGLQEPGEKELQDLYGIDASLFSEYVIGVSDQGVYLVVVPKEGEENAVKNAIASAMSDLGEQNALYNPEQTALLENRMETIRGSALIYIASRDNAAVLDAIDSAGQ</sequence>
<dbReference type="PROSITE" id="PS51257">
    <property type="entry name" value="PROKAR_LIPOPROTEIN"/>
    <property type="match status" value="1"/>
</dbReference>